<evidence type="ECO:0000313" key="1">
    <source>
        <dbReference type="EMBL" id="MDT0260996.1"/>
    </source>
</evidence>
<name>A0ABU2J7N5_9ACTN</name>
<proteinExistence type="predicted"/>
<comment type="caution">
    <text evidence="1">The sequence shown here is derived from an EMBL/GenBank/DDBJ whole genome shotgun (WGS) entry which is preliminary data.</text>
</comment>
<dbReference type="Proteomes" id="UP001183176">
    <property type="component" value="Unassembled WGS sequence"/>
</dbReference>
<accession>A0ABU2J7N5</accession>
<dbReference type="EMBL" id="JAVREH010000005">
    <property type="protein sequence ID" value="MDT0260996.1"/>
    <property type="molecule type" value="Genomic_DNA"/>
</dbReference>
<reference evidence="2" key="1">
    <citation type="submission" date="2023-07" db="EMBL/GenBank/DDBJ databases">
        <title>30 novel species of actinomycetes from the DSMZ collection.</title>
        <authorList>
            <person name="Nouioui I."/>
        </authorList>
    </citation>
    <scope>NUCLEOTIDE SEQUENCE [LARGE SCALE GENOMIC DNA]</scope>
    <source>
        <strain evidence="2">DSM 44399</strain>
    </source>
</reference>
<keyword evidence="2" id="KW-1185">Reference proteome</keyword>
<evidence type="ECO:0000313" key="2">
    <source>
        <dbReference type="Proteomes" id="UP001183176"/>
    </source>
</evidence>
<organism evidence="1 2">
    <name type="scientific">Jatrophihabitans lederbergiae</name>
    <dbReference type="NCBI Taxonomy" id="3075547"/>
    <lineage>
        <taxon>Bacteria</taxon>
        <taxon>Bacillati</taxon>
        <taxon>Actinomycetota</taxon>
        <taxon>Actinomycetes</taxon>
        <taxon>Jatrophihabitantales</taxon>
        <taxon>Jatrophihabitantaceae</taxon>
        <taxon>Jatrophihabitans</taxon>
    </lineage>
</organism>
<dbReference type="RefSeq" id="WP_311422151.1">
    <property type="nucleotide sequence ID" value="NZ_JAVREH010000005.1"/>
</dbReference>
<protein>
    <submittedName>
        <fullName evidence="1">Uncharacterized protein</fullName>
    </submittedName>
</protein>
<gene>
    <name evidence="1" type="ORF">RM423_06265</name>
</gene>
<sequence length="47" mass="5199">MGWMRRMPWWAALLCVVGVICLALAVSVREGASAEHPIVDEFGERGQ</sequence>